<accession>A0ABQ8RYQ2</accession>
<reference evidence="1 2" key="1">
    <citation type="journal article" date="2022" name="Allergy">
        <title>Genome assembly and annotation of Periplaneta americana reveal a comprehensive cockroach allergen profile.</title>
        <authorList>
            <person name="Wang L."/>
            <person name="Xiong Q."/>
            <person name="Saelim N."/>
            <person name="Wang L."/>
            <person name="Nong W."/>
            <person name="Wan A.T."/>
            <person name="Shi M."/>
            <person name="Liu X."/>
            <person name="Cao Q."/>
            <person name="Hui J.H.L."/>
            <person name="Sookrung N."/>
            <person name="Leung T.F."/>
            <person name="Tungtrongchitr A."/>
            <person name="Tsui S.K.W."/>
        </authorList>
    </citation>
    <scope>NUCLEOTIDE SEQUENCE [LARGE SCALE GENOMIC DNA]</scope>
    <source>
        <strain evidence="1">PWHHKU_190912</strain>
    </source>
</reference>
<comment type="caution">
    <text evidence="1">The sequence shown here is derived from an EMBL/GenBank/DDBJ whole genome shotgun (WGS) entry which is preliminary data.</text>
</comment>
<evidence type="ECO:0000313" key="2">
    <source>
        <dbReference type="Proteomes" id="UP001148838"/>
    </source>
</evidence>
<evidence type="ECO:0000313" key="1">
    <source>
        <dbReference type="EMBL" id="KAJ4426767.1"/>
    </source>
</evidence>
<keyword evidence="2" id="KW-1185">Reference proteome</keyword>
<name>A0ABQ8RYQ2_PERAM</name>
<dbReference type="Proteomes" id="UP001148838">
    <property type="component" value="Unassembled WGS sequence"/>
</dbReference>
<proteinExistence type="predicted"/>
<sequence>MSRESRSRHGCSREFNLPTLPQRHITYVPESCLASTAFILKSTYRYVRKVQDNREELELNWLHQLLVYIDDVNMLGENTEILFEASKTIGLEVNPEKTKCMIMSRDQNIVRNENIKIGDLSFEEVEKFQIFGVTVTNINYAREEIKCKINMGNACYYSIEKLLLPSLLLKKSEEHRRRTTNCHVDTHVQHCRKCRKIRQKNVHDERRITLRELLTSSLDISFGEVQMILTFTAKWMLHDDNAPAHRALATRQFCTRNKMIEIIQINFTGTCNIDRVEQHQM</sequence>
<dbReference type="EMBL" id="JAJSOF020000039">
    <property type="protein sequence ID" value="KAJ4426767.1"/>
    <property type="molecule type" value="Genomic_DNA"/>
</dbReference>
<evidence type="ECO:0008006" key="3">
    <source>
        <dbReference type="Google" id="ProtNLM"/>
    </source>
</evidence>
<gene>
    <name evidence="1" type="ORF">ANN_26566</name>
</gene>
<organism evidence="1 2">
    <name type="scientific">Periplaneta americana</name>
    <name type="common">American cockroach</name>
    <name type="synonym">Blatta americana</name>
    <dbReference type="NCBI Taxonomy" id="6978"/>
    <lineage>
        <taxon>Eukaryota</taxon>
        <taxon>Metazoa</taxon>
        <taxon>Ecdysozoa</taxon>
        <taxon>Arthropoda</taxon>
        <taxon>Hexapoda</taxon>
        <taxon>Insecta</taxon>
        <taxon>Pterygota</taxon>
        <taxon>Neoptera</taxon>
        <taxon>Polyneoptera</taxon>
        <taxon>Dictyoptera</taxon>
        <taxon>Blattodea</taxon>
        <taxon>Blattoidea</taxon>
        <taxon>Blattidae</taxon>
        <taxon>Blattinae</taxon>
        <taxon>Periplaneta</taxon>
    </lineage>
</organism>
<protein>
    <recommendedName>
        <fullName evidence="3">Reverse transcriptase domain-containing protein</fullName>
    </recommendedName>
</protein>